<keyword evidence="2" id="KW-1185">Reference proteome</keyword>
<evidence type="ECO:0000313" key="2">
    <source>
        <dbReference type="Proteomes" id="UP000255326"/>
    </source>
</evidence>
<evidence type="ECO:0000313" key="1">
    <source>
        <dbReference type="EMBL" id="RDI36454.1"/>
    </source>
</evidence>
<dbReference type="OrthoDB" id="2866761at2"/>
<dbReference type="Proteomes" id="UP000255326">
    <property type="component" value="Unassembled WGS sequence"/>
</dbReference>
<comment type="caution">
    <text evidence="1">The sequence shown here is derived from an EMBL/GenBank/DDBJ whole genome shotgun (WGS) entry which is preliminary data.</text>
</comment>
<accession>A0A370G1G3</accession>
<protein>
    <submittedName>
        <fullName evidence="1">Uncharacterized protein</fullName>
    </submittedName>
</protein>
<sequence length="147" mass="17373">MAKSMKSRAATWIRQRVEDSYIQSEQDSLKKHYLRFKLVGFCDEPEIHLVAKDDGLEWGYTVFFLDGSVPVPKKVQLHALSWTELNAIPEEEKVDKIHEEMMKAINLKKKEYRKCQYCENKMHQDEFYDKKTCKKCAKKHHGIYSGN</sequence>
<organism evidence="1 2">
    <name type="scientific">Falsibacillus pallidus</name>
    <dbReference type="NCBI Taxonomy" id="493781"/>
    <lineage>
        <taxon>Bacteria</taxon>
        <taxon>Bacillati</taxon>
        <taxon>Bacillota</taxon>
        <taxon>Bacilli</taxon>
        <taxon>Bacillales</taxon>
        <taxon>Bacillaceae</taxon>
        <taxon>Falsibacillus</taxon>
    </lineage>
</organism>
<dbReference type="AlphaFoldDB" id="A0A370G1G3"/>
<gene>
    <name evidence="1" type="ORF">DFR59_13011</name>
</gene>
<dbReference type="EMBL" id="QQAY01000030">
    <property type="protein sequence ID" value="RDI36454.1"/>
    <property type="molecule type" value="Genomic_DNA"/>
</dbReference>
<name>A0A370G1G3_9BACI</name>
<reference evidence="1 2" key="1">
    <citation type="submission" date="2018-07" db="EMBL/GenBank/DDBJ databases">
        <title>Genomic Encyclopedia of Type Strains, Phase IV (KMG-IV): sequencing the most valuable type-strain genomes for metagenomic binning, comparative biology and taxonomic classification.</title>
        <authorList>
            <person name="Goeker M."/>
        </authorList>
    </citation>
    <scope>NUCLEOTIDE SEQUENCE [LARGE SCALE GENOMIC DNA]</scope>
    <source>
        <strain evidence="1 2">DSM 25281</strain>
    </source>
</reference>
<dbReference type="RefSeq" id="WP_114747389.1">
    <property type="nucleotide sequence ID" value="NZ_QQAY01000030.1"/>
</dbReference>
<proteinExistence type="predicted"/>